<feature type="chain" id="PRO_5044754324" evidence="1">
    <location>
        <begin position="21"/>
        <end position="299"/>
    </location>
</feature>
<gene>
    <name evidence="2" type="ordered locus">Rleg2_1156</name>
</gene>
<name>A0ABF7QKR6_RHILW</name>
<proteinExistence type="predicted"/>
<keyword evidence="1" id="KW-0732">Signal</keyword>
<accession>A0ABF7QKR6</accession>
<reference evidence="2 3" key="1">
    <citation type="journal article" date="2010" name="Stand. Genomic Sci.">
        <title>Complete genome sequence of Rhizobium leguminosarum bv trifolii strain WSM2304, an effective microsymbiont of the South American clover Trifolium polymorphum.</title>
        <authorList>
            <person name="Reeve W."/>
            <person name="O'Hara G."/>
            <person name="Chain P."/>
            <person name="Ardley J."/>
            <person name="Brau L."/>
            <person name="Nandesena K."/>
            <person name="Tiwari R."/>
            <person name="Malfatti S."/>
            <person name="Kiss H."/>
            <person name="Lapidus A."/>
            <person name="Copeland A."/>
            <person name="Nolan M."/>
            <person name="Land M."/>
            <person name="Ivanova N."/>
            <person name="Mavromatis K."/>
            <person name="Markowitz V."/>
            <person name="Kyrpides N."/>
            <person name="Melino V."/>
            <person name="Denton M."/>
            <person name="Yates R."/>
            <person name="Howieson J."/>
        </authorList>
    </citation>
    <scope>NUCLEOTIDE SEQUENCE [LARGE SCALE GENOMIC DNA]</scope>
    <source>
        <strain evidence="2 3">WSM2304</strain>
    </source>
</reference>
<dbReference type="RefSeq" id="WP_012557252.1">
    <property type="nucleotide sequence ID" value="NC_011369.1"/>
</dbReference>
<sequence>MKFKLATALLMASMVLSAQAEQRWNYQSVTAPGGTDGQVQVNSGGSFGSASNIYYNSTTNVLGISTTTPQGTLENAGQTLLGLGAYSTSSAWSVVKSAAASLGSSGALATWLRSPLMLSFSNSVGGNIGIGQIHTTGGLPTNQLYAEMQACGSTASNTIVCKQRAFGKRTTEAWTTTAQGDQIEFSITPISTTQNLRNMIFDSSSTLKIGTLLNSTQTSTALIANGRVLINSAVGADPSATLHVSGTSILGICNASMTCGTSQQGATCWSTVKKSWAGCDGASSWVVQTSTTSVSASAL</sequence>
<dbReference type="EMBL" id="CP001191">
    <property type="protein sequence ID" value="ACI54450.1"/>
    <property type="molecule type" value="Genomic_DNA"/>
</dbReference>
<dbReference type="Proteomes" id="UP000008330">
    <property type="component" value="Chromosome"/>
</dbReference>
<dbReference type="KEGG" id="rlt:Rleg2_1156"/>
<feature type="signal peptide" evidence="1">
    <location>
        <begin position="1"/>
        <end position="20"/>
    </location>
</feature>
<protein>
    <submittedName>
        <fullName evidence="2">Uncharacterized protein</fullName>
    </submittedName>
</protein>
<keyword evidence="3" id="KW-1185">Reference proteome</keyword>
<dbReference type="AlphaFoldDB" id="A0ABF7QKR6"/>
<evidence type="ECO:0000313" key="2">
    <source>
        <dbReference type="EMBL" id="ACI54450.1"/>
    </source>
</evidence>
<evidence type="ECO:0000313" key="3">
    <source>
        <dbReference type="Proteomes" id="UP000008330"/>
    </source>
</evidence>
<evidence type="ECO:0000256" key="1">
    <source>
        <dbReference type="SAM" id="SignalP"/>
    </source>
</evidence>
<organism evidence="2 3">
    <name type="scientific">Rhizobium leguminosarum bv. trifolii (strain WSM2304)</name>
    <dbReference type="NCBI Taxonomy" id="395492"/>
    <lineage>
        <taxon>Bacteria</taxon>
        <taxon>Pseudomonadati</taxon>
        <taxon>Pseudomonadota</taxon>
        <taxon>Alphaproteobacteria</taxon>
        <taxon>Hyphomicrobiales</taxon>
        <taxon>Rhizobiaceae</taxon>
        <taxon>Rhizobium/Agrobacterium group</taxon>
        <taxon>Rhizobium</taxon>
    </lineage>
</organism>